<feature type="region of interest" description="Disordered" evidence="1">
    <location>
        <begin position="319"/>
        <end position="425"/>
    </location>
</feature>
<evidence type="ECO:0000256" key="1">
    <source>
        <dbReference type="SAM" id="MobiDB-lite"/>
    </source>
</evidence>
<reference evidence="2 3" key="1">
    <citation type="journal article" date="2016" name="Nat. Commun.">
        <title>Ectomycorrhizal ecology is imprinted in the genome of the dominant symbiotic fungus Cenococcum geophilum.</title>
        <authorList>
            <consortium name="DOE Joint Genome Institute"/>
            <person name="Peter M."/>
            <person name="Kohler A."/>
            <person name="Ohm R.A."/>
            <person name="Kuo A."/>
            <person name="Krutzmann J."/>
            <person name="Morin E."/>
            <person name="Arend M."/>
            <person name="Barry K.W."/>
            <person name="Binder M."/>
            <person name="Choi C."/>
            <person name="Clum A."/>
            <person name="Copeland A."/>
            <person name="Grisel N."/>
            <person name="Haridas S."/>
            <person name="Kipfer T."/>
            <person name="LaButti K."/>
            <person name="Lindquist E."/>
            <person name="Lipzen A."/>
            <person name="Maire R."/>
            <person name="Meier B."/>
            <person name="Mihaltcheva S."/>
            <person name="Molinier V."/>
            <person name="Murat C."/>
            <person name="Poggeler S."/>
            <person name="Quandt C.A."/>
            <person name="Sperisen C."/>
            <person name="Tritt A."/>
            <person name="Tisserant E."/>
            <person name="Crous P.W."/>
            <person name="Henrissat B."/>
            <person name="Nehls U."/>
            <person name="Egli S."/>
            <person name="Spatafora J.W."/>
            <person name="Grigoriev I.V."/>
            <person name="Martin F.M."/>
        </authorList>
    </citation>
    <scope>NUCLEOTIDE SEQUENCE [LARGE SCALE GENOMIC DNA]</scope>
    <source>
        <strain evidence="2 3">CBS 207.34</strain>
    </source>
</reference>
<feature type="compositionally biased region" description="Basic and acidic residues" evidence="1">
    <location>
        <begin position="364"/>
        <end position="379"/>
    </location>
</feature>
<name>A0A8E2FB60_9PEZI</name>
<organism evidence="2 3">
    <name type="scientific">Glonium stellatum</name>
    <dbReference type="NCBI Taxonomy" id="574774"/>
    <lineage>
        <taxon>Eukaryota</taxon>
        <taxon>Fungi</taxon>
        <taxon>Dikarya</taxon>
        <taxon>Ascomycota</taxon>
        <taxon>Pezizomycotina</taxon>
        <taxon>Dothideomycetes</taxon>
        <taxon>Pleosporomycetidae</taxon>
        <taxon>Gloniales</taxon>
        <taxon>Gloniaceae</taxon>
        <taxon>Glonium</taxon>
    </lineage>
</organism>
<evidence type="ECO:0000313" key="3">
    <source>
        <dbReference type="Proteomes" id="UP000250140"/>
    </source>
</evidence>
<feature type="compositionally biased region" description="Polar residues" evidence="1">
    <location>
        <begin position="298"/>
        <end position="310"/>
    </location>
</feature>
<accession>A0A8E2FB60</accession>
<gene>
    <name evidence="2" type="ORF">AOQ84DRAFT_223784</name>
</gene>
<dbReference type="EMBL" id="KV748653">
    <property type="protein sequence ID" value="OCL13930.1"/>
    <property type="molecule type" value="Genomic_DNA"/>
</dbReference>
<keyword evidence="3" id="KW-1185">Reference proteome</keyword>
<feature type="region of interest" description="Disordered" evidence="1">
    <location>
        <begin position="13"/>
        <end position="35"/>
    </location>
</feature>
<feature type="region of interest" description="Disordered" evidence="1">
    <location>
        <begin position="291"/>
        <end position="310"/>
    </location>
</feature>
<evidence type="ECO:0000313" key="2">
    <source>
        <dbReference type="EMBL" id="OCL13930.1"/>
    </source>
</evidence>
<dbReference type="OrthoDB" id="3946303at2759"/>
<dbReference type="Proteomes" id="UP000250140">
    <property type="component" value="Unassembled WGS sequence"/>
</dbReference>
<feature type="compositionally biased region" description="Low complexity" evidence="1">
    <location>
        <begin position="340"/>
        <end position="355"/>
    </location>
</feature>
<proteinExistence type="predicted"/>
<protein>
    <submittedName>
        <fullName evidence="2">Uncharacterized protein</fullName>
    </submittedName>
</protein>
<feature type="compositionally biased region" description="Basic and acidic residues" evidence="1">
    <location>
        <begin position="24"/>
        <end position="35"/>
    </location>
</feature>
<sequence>MFNSTLSNVRHIHQNKAKGSCPETDLKTKTPDSIKTHRGAFRIPNQVSLIRKHIHKTQPTSLPHPTSGSDEVRWFIYQVLTLKNYRIAKDYPGFLYQTVARWHGSGADFRALKEDQYRELCVYSIVYADGKGESASPKCRTLIGQALWDNISRLEKKERDEQHIENLNRKAEKSQRDSRWDALARENRLFMQGHQQLQPSRMMYRSQRAAANDSAPDLSIRTPANAMHKDAKEMARYLFRSGVDPRHFTMMEQQQELRPSAMHYYSAQQNQLRQESMRTYEHERSVAARRLKSESHFRFSSTQPSLSAPANSKIINAIQQQHSATSERQNIRRGRRNTTSSIYRSSSLISSSSSSQRNGKPRVRFHDVRGKSQTPKKENIQSQGKLRRRNSFEPSQTQGMLKNGKSYGKIGPPFAHADHEQQPCDCPYQHQHIRPLAHERSVDKQKRPQAQL</sequence>
<dbReference type="AlphaFoldDB" id="A0A8E2FB60"/>
<feature type="compositionally biased region" description="Polar residues" evidence="1">
    <location>
        <begin position="319"/>
        <end position="328"/>
    </location>
</feature>